<dbReference type="Proteomes" id="UP000612585">
    <property type="component" value="Unassembled WGS sequence"/>
</dbReference>
<evidence type="ECO:0000256" key="3">
    <source>
        <dbReference type="ARBA" id="ARBA00023082"/>
    </source>
</evidence>
<dbReference type="RefSeq" id="WP_204005291.1">
    <property type="nucleotide sequence ID" value="NZ_BOPG01000058.1"/>
</dbReference>
<accession>A0A8J3ZFP0</accession>
<dbReference type="InterPro" id="IPR036388">
    <property type="entry name" value="WH-like_DNA-bd_sf"/>
</dbReference>
<keyword evidence="5" id="KW-0804">Transcription</keyword>
<dbReference type="PANTHER" id="PTHR43133">
    <property type="entry name" value="RNA POLYMERASE ECF-TYPE SIGMA FACTO"/>
    <property type="match status" value="1"/>
</dbReference>
<dbReference type="InterPro" id="IPR013324">
    <property type="entry name" value="RNA_pol_sigma_r3/r4-like"/>
</dbReference>
<dbReference type="InterPro" id="IPR013249">
    <property type="entry name" value="RNA_pol_sigma70_r4_t2"/>
</dbReference>
<dbReference type="CDD" id="cd06171">
    <property type="entry name" value="Sigma70_r4"/>
    <property type="match status" value="1"/>
</dbReference>
<dbReference type="Pfam" id="PF04542">
    <property type="entry name" value="Sigma70_r2"/>
    <property type="match status" value="1"/>
</dbReference>
<dbReference type="InterPro" id="IPR039425">
    <property type="entry name" value="RNA_pol_sigma-70-like"/>
</dbReference>
<evidence type="ECO:0000313" key="9">
    <source>
        <dbReference type="Proteomes" id="UP000612585"/>
    </source>
</evidence>
<evidence type="ECO:0000256" key="1">
    <source>
        <dbReference type="ARBA" id="ARBA00010641"/>
    </source>
</evidence>
<evidence type="ECO:0000256" key="5">
    <source>
        <dbReference type="ARBA" id="ARBA00023163"/>
    </source>
</evidence>
<dbReference type="InterPro" id="IPR013325">
    <property type="entry name" value="RNA_pol_sigma_r2"/>
</dbReference>
<dbReference type="SUPFAM" id="SSF88659">
    <property type="entry name" value="Sigma3 and sigma4 domains of RNA polymerase sigma factors"/>
    <property type="match status" value="1"/>
</dbReference>
<dbReference type="EMBL" id="BOPG01000058">
    <property type="protein sequence ID" value="GIJ60740.1"/>
    <property type="molecule type" value="Genomic_DNA"/>
</dbReference>
<dbReference type="NCBIfam" id="TIGR02937">
    <property type="entry name" value="sigma70-ECF"/>
    <property type="match status" value="1"/>
</dbReference>
<keyword evidence="4" id="KW-0238">DNA-binding</keyword>
<dbReference type="GO" id="GO:0003677">
    <property type="term" value="F:DNA binding"/>
    <property type="evidence" value="ECO:0007669"/>
    <property type="project" value="UniProtKB-KW"/>
</dbReference>
<dbReference type="AlphaFoldDB" id="A0A8J3ZFP0"/>
<dbReference type="Gene3D" id="1.10.10.10">
    <property type="entry name" value="Winged helix-like DNA-binding domain superfamily/Winged helix DNA-binding domain"/>
    <property type="match status" value="1"/>
</dbReference>
<feature type="domain" description="RNA polymerase sigma-70 region 2" evidence="6">
    <location>
        <begin position="12"/>
        <end position="76"/>
    </location>
</feature>
<dbReference type="InterPro" id="IPR014325">
    <property type="entry name" value="RNA_pol_sigma-E_actinobac"/>
</dbReference>
<proteinExistence type="inferred from homology"/>
<keyword evidence="9" id="KW-1185">Reference proteome</keyword>
<dbReference type="Gene3D" id="1.10.1740.10">
    <property type="match status" value="1"/>
</dbReference>
<dbReference type="SUPFAM" id="SSF88946">
    <property type="entry name" value="Sigma2 domain of RNA polymerase sigma factors"/>
    <property type="match status" value="1"/>
</dbReference>
<protein>
    <submittedName>
        <fullName evidence="8">RNA polymerase sigma24 factor</fullName>
    </submittedName>
</protein>
<comment type="similarity">
    <text evidence="1">Belongs to the sigma-70 factor family. ECF subfamily.</text>
</comment>
<dbReference type="GO" id="GO:0016987">
    <property type="term" value="F:sigma factor activity"/>
    <property type="evidence" value="ECO:0007669"/>
    <property type="project" value="UniProtKB-KW"/>
</dbReference>
<evidence type="ECO:0000256" key="4">
    <source>
        <dbReference type="ARBA" id="ARBA00023125"/>
    </source>
</evidence>
<name>A0A8J3ZFP0_9ACTN</name>
<dbReference type="Pfam" id="PF08281">
    <property type="entry name" value="Sigma70_r4_2"/>
    <property type="match status" value="1"/>
</dbReference>
<dbReference type="GO" id="GO:0006352">
    <property type="term" value="P:DNA-templated transcription initiation"/>
    <property type="evidence" value="ECO:0007669"/>
    <property type="project" value="InterPro"/>
</dbReference>
<dbReference type="PANTHER" id="PTHR43133:SF50">
    <property type="entry name" value="ECF RNA POLYMERASE SIGMA FACTOR SIGM"/>
    <property type="match status" value="1"/>
</dbReference>
<gene>
    <name evidence="8" type="primary">rpoE_40</name>
    <name evidence="8" type="ORF">Vau01_082560</name>
</gene>
<sequence length="172" mass="19759">MDRDREYVEYVSARLPALHRAAYLLCGDPHQADDIVSATTTALYRHWHRVREADNVDAYVHRTLIRKYVDERRMRWARVLLTDRVPERSDGHDGHVEERDSLRLALAQLTTAQRTVLVLRFFCDLPVGDVARILRCSDGNVKSHTSRGLTMLRRILGVEPAVSAASELRRST</sequence>
<evidence type="ECO:0000313" key="8">
    <source>
        <dbReference type="EMBL" id="GIJ60740.1"/>
    </source>
</evidence>
<reference evidence="8" key="1">
    <citation type="submission" date="2021-01" db="EMBL/GenBank/DDBJ databases">
        <title>Whole genome shotgun sequence of Virgisporangium aurantiacum NBRC 16421.</title>
        <authorList>
            <person name="Komaki H."/>
            <person name="Tamura T."/>
        </authorList>
    </citation>
    <scope>NUCLEOTIDE SEQUENCE</scope>
    <source>
        <strain evidence="8">NBRC 16421</strain>
    </source>
</reference>
<dbReference type="InterPro" id="IPR007627">
    <property type="entry name" value="RNA_pol_sigma70_r2"/>
</dbReference>
<evidence type="ECO:0000259" key="7">
    <source>
        <dbReference type="Pfam" id="PF08281"/>
    </source>
</evidence>
<keyword evidence="2" id="KW-0805">Transcription regulation</keyword>
<organism evidence="8 9">
    <name type="scientific">Virgisporangium aurantiacum</name>
    <dbReference type="NCBI Taxonomy" id="175570"/>
    <lineage>
        <taxon>Bacteria</taxon>
        <taxon>Bacillati</taxon>
        <taxon>Actinomycetota</taxon>
        <taxon>Actinomycetes</taxon>
        <taxon>Micromonosporales</taxon>
        <taxon>Micromonosporaceae</taxon>
        <taxon>Virgisporangium</taxon>
    </lineage>
</organism>
<dbReference type="NCBIfam" id="TIGR02983">
    <property type="entry name" value="SigE-fam_strep"/>
    <property type="match status" value="1"/>
</dbReference>
<evidence type="ECO:0000256" key="2">
    <source>
        <dbReference type="ARBA" id="ARBA00023015"/>
    </source>
</evidence>
<dbReference type="InterPro" id="IPR014284">
    <property type="entry name" value="RNA_pol_sigma-70_dom"/>
</dbReference>
<feature type="domain" description="RNA polymerase sigma factor 70 region 4 type 2" evidence="7">
    <location>
        <begin position="100"/>
        <end position="151"/>
    </location>
</feature>
<evidence type="ECO:0000259" key="6">
    <source>
        <dbReference type="Pfam" id="PF04542"/>
    </source>
</evidence>
<comment type="caution">
    <text evidence="8">The sequence shown here is derived from an EMBL/GenBank/DDBJ whole genome shotgun (WGS) entry which is preliminary data.</text>
</comment>
<keyword evidence="3" id="KW-0731">Sigma factor</keyword>